<dbReference type="AlphaFoldDB" id="A0A645JJU3"/>
<proteinExistence type="predicted"/>
<gene>
    <name evidence="1" type="ORF">SDC9_211402</name>
</gene>
<evidence type="ECO:0000313" key="1">
    <source>
        <dbReference type="EMBL" id="MPN63637.1"/>
    </source>
</evidence>
<reference evidence="1" key="1">
    <citation type="submission" date="2019-08" db="EMBL/GenBank/DDBJ databases">
        <authorList>
            <person name="Kucharzyk K."/>
            <person name="Murdoch R.W."/>
            <person name="Higgins S."/>
            <person name="Loffler F."/>
        </authorList>
    </citation>
    <scope>NUCLEOTIDE SEQUENCE</scope>
</reference>
<organism evidence="1">
    <name type="scientific">bioreactor metagenome</name>
    <dbReference type="NCBI Taxonomy" id="1076179"/>
    <lineage>
        <taxon>unclassified sequences</taxon>
        <taxon>metagenomes</taxon>
        <taxon>ecological metagenomes</taxon>
    </lineage>
</organism>
<name>A0A645JJU3_9ZZZZ</name>
<comment type="caution">
    <text evidence="1">The sequence shown here is derived from an EMBL/GenBank/DDBJ whole genome shotgun (WGS) entry which is preliminary data.</text>
</comment>
<accession>A0A645JJU3</accession>
<sequence length="84" mass="8506">MGGGMGIRSGIVEGFVQAVKNAANPPPGPEHPIQGFAIAAGLDFRSIGRAHGGDGVRQNKGGLHEIGFSVIFQAVLMEAAAPQA</sequence>
<dbReference type="EMBL" id="VSSQ01143351">
    <property type="protein sequence ID" value="MPN63637.1"/>
    <property type="molecule type" value="Genomic_DNA"/>
</dbReference>
<protein>
    <submittedName>
        <fullName evidence="1">Uncharacterized protein</fullName>
    </submittedName>
</protein>